<dbReference type="SMART" id="SM01034">
    <property type="entry name" value="BLUF"/>
    <property type="match status" value="1"/>
</dbReference>
<reference evidence="2 3" key="1">
    <citation type="submission" date="2019-03" db="EMBL/GenBank/DDBJ databases">
        <title>Genomic Encyclopedia of Type Strains, Phase IV (KMG-IV): sequencing the most valuable type-strain genomes for metagenomic binning, comparative biology and taxonomic classification.</title>
        <authorList>
            <person name="Goeker M."/>
        </authorList>
    </citation>
    <scope>NUCLEOTIDE SEQUENCE [LARGE SCALE GENOMIC DNA]</scope>
    <source>
        <strain evidence="2 3">DSM 45775</strain>
    </source>
</reference>
<feature type="domain" description="BLUF" evidence="1">
    <location>
        <begin position="11"/>
        <end position="104"/>
    </location>
</feature>
<evidence type="ECO:0000259" key="1">
    <source>
        <dbReference type="PROSITE" id="PS50925"/>
    </source>
</evidence>
<dbReference type="Gene3D" id="3.30.70.100">
    <property type="match status" value="1"/>
</dbReference>
<comment type="caution">
    <text evidence="2">The sequence shown here is derived from an EMBL/GenBank/DDBJ whole genome shotgun (WGS) entry which is preliminary data.</text>
</comment>
<dbReference type="Proteomes" id="UP000295705">
    <property type="component" value="Unassembled WGS sequence"/>
</dbReference>
<dbReference type="InterPro" id="IPR036046">
    <property type="entry name" value="Acylphosphatase-like_dom_sf"/>
</dbReference>
<dbReference type="RefSeq" id="WP_133825193.1">
    <property type="nucleotide sequence ID" value="NZ_BAABHR010000005.1"/>
</dbReference>
<protein>
    <submittedName>
        <fullName evidence="2">FAD-dependent sensor of blue light</fullName>
    </submittedName>
</protein>
<evidence type="ECO:0000313" key="2">
    <source>
        <dbReference type="EMBL" id="TDQ65898.1"/>
    </source>
</evidence>
<organism evidence="2 3">
    <name type="scientific">Actinomycetospora succinea</name>
    <dbReference type="NCBI Taxonomy" id="663603"/>
    <lineage>
        <taxon>Bacteria</taxon>
        <taxon>Bacillati</taxon>
        <taxon>Actinomycetota</taxon>
        <taxon>Actinomycetes</taxon>
        <taxon>Pseudonocardiales</taxon>
        <taxon>Pseudonocardiaceae</taxon>
        <taxon>Actinomycetospora</taxon>
    </lineage>
</organism>
<dbReference type="OrthoDB" id="196105at2"/>
<dbReference type="GO" id="GO:0071949">
    <property type="term" value="F:FAD binding"/>
    <property type="evidence" value="ECO:0007669"/>
    <property type="project" value="InterPro"/>
</dbReference>
<gene>
    <name evidence="2" type="ORF">EV188_1011150</name>
</gene>
<evidence type="ECO:0000313" key="3">
    <source>
        <dbReference type="Proteomes" id="UP000295705"/>
    </source>
</evidence>
<dbReference type="SUPFAM" id="SSF54975">
    <property type="entry name" value="Acylphosphatase/BLUF domain-like"/>
    <property type="match status" value="1"/>
</dbReference>
<dbReference type="GO" id="GO:0009882">
    <property type="term" value="F:blue light photoreceptor activity"/>
    <property type="evidence" value="ECO:0007669"/>
    <property type="project" value="InterPro"/>
</dbReference>
<proteinExistence type="predicted"/>
<dbReference type="InterPro" id="IPR007024">
    <property type="entry name" value="BLUF_domain"/>
</dbReference>
<dbReference type="EMBL" id="SNYO01000001">
    <property type="protein sequence ID" value="TDQ65898.1"/>
    <property type="molecule type" value="Genomic_DNA"/>
</dbReference>
<dbReference type="Pfam" id="PF04940">
    <property type="entry name" value="BLUF"/>
    <property type="match status" value="1"/>
</dbReference>
<keyword evidence="3" id="KW-1185">Reference proteome</keyword>
<sequence>MAASDESGSPVFRLIYQSHSRIPKSDRPTVLGEIFSTARSRNKGADITGALLITDHYFAQVLEGPQGTVEELYGRISADPRHERLAVLDSGTVDERAFGKWSMAQVSAAGHADIPLHTANGEIHPAAPSHLTAEQSKVFATMRNAIGADTV</sequence>
<name>A0A4V3DBB6_9PSEU</name>
<dbReference type="AlphaFoldDB" id="A0A4V3DBB6"/>
<accession>A0A4V3DBB6</accession>
<dbReference type="PROSITE" id="PS50925">
    <property type="entry name" value="BLUF"/>
    <property type="match status" value="1"/>
</dbReference>